<feature type="transmembrane region" description="Helical" evidence="1">
    <location>
        <begin position="41"/>
        <end position="61"/>
    </location>
</feature>
<dbReference type="AlphaFoldDB" id="A0A845L1F8"/>
<accession>A0A845L1F8</accession>
<organism evidence="3 4">
    <name type="scientific">Heliomicrobium undosum</name>
    <dbReference type="NCBI Taxonomy" id="121734"/>
    <lineage>
        <taxon>Bacteria</taxon>
        <taxon>Bacillati</taxon>
        <taxon>Bacillota</taxon>
        <taxon>Clostridia</taxon>
        <taxon>Eubacteriales</taxon>
        <taxon>Heliobacteriaceae</taxon>
        <taxon>Heliomicrobium</taxon>
    </lineage>
</organism>
<keyword evidence="1" id="KW-0812">Transmembrane</keyword>
<feature type="signal peptide" evidence="2">
    <location>
        <begin position="1"/>
        <end position="25"/>
    </location>
</feature>
<comment type="caution">
    <text evidence="3">The sequence shown here is derived from an EMBL/GenBank/DDBJ whole genome shotgun (WGS) entry which is preliminary data.</text>
</comment>
<gene>
    <name evidence="3" type="ORF">GTO91_11780</name>
</gene>
<evidence type="ECO:0000256" key="2">
    <source>
        <dbReference type="SAM" id="SignalP"/>
    </source>
</evidence>
<keyword evidence="1" id="KW-0472">Membrane</keyword>
<dbReference type="Proteomes" id="UP000463470">
    <property type="component" value="Unassembled WGS sequence"/>
</dbReference>
<dbReference type="OrthoDB" id="2083873at2"/>
<feature type="transmembrane region" description="Helical" evidence="1">
    <location>
        <begin position="73"/>
        <end position="92"/>
    </location>
</feature>
<keyword evidence="2" id="KW-0732">Signal</keyword>
<feature type="chain" id="PRO_5032320034" description="Ferric oxidoreductase domain-containing protein" evidence="2">
    <location>
        <begin position="26"/>
        <end position="145"/>
    </location>
</feature>
<protein>
    <recommendedName>
        <fullName evidence="5">Ferric oxidoreductase domain-containing protein</fullName>
    </recommendedName>
</protein>
<evidence type="ECO:0000313" key="3">
    <source>
        <dbReference type="EMBL" id="MZP30392.1"/>
    </source>
</evidence>
<evidence type="ECO:0000313" key="4">
    <source>
        <dbReference type="Proteomes" id="UP000463470"/>
    </source>
</evidence>
<reference evidence="3 4" key="1">
    <citation type="submission" date="2020-01" db="EMBL/GenBank/DDBJ databases">
        <title>Whole-genome sequence of Heliobacterium undosum DSM 13378.</title>
        <authorList>
            <person name="Kyndt J.A."/>
            <person name="Meyer T.E."/>
        </authorList>
    </citation>
    <scope>NUCLEOTIDE SEQUENCE [LARGE SCALE GENOMIC DNA]</scope>
    <source>
        <strain evidence="3 4">DSM 13378</strain>
    </source>
</reference>
<keyword evidence="1" id="KW-1133">Transmembrane helix</keyword>
<sequence>MFVSWMKRAMAASTLLVMSPAAAWAAEAAKDPIAQQVDMTGKILVPLIAFVLLAAFAARFMKNKGLFTLHRGLGLLIGAATLGHAIYALTQMGMEKPLINATGMLATVGIGLLIFTGTRNPASGVHRMATALLIAGFVAHKVMIP</sequence>
<name>A0A845L1F8_9FIRM</name>
<evidence type="ECO:0008006" key="5">
    <source>
        <dbReference type="Google" id="ProtNLM"/>
    </source>
</evidence>
<dbReference type="RefSeq" id="WP_161258919.1">
    <property type="nucleotide sequence ID" value="NZ_WXEY01000013.1"/>
</dbReference>
<feature type="transmembrane region" description="Helical" evidence="1">
    <location>
        <begin position="98"/>
        <end position="116"/>
    </location>
</feature>
<keyword evidence="4" id="KW-1185">Reference proteome</keyword>
<proteinExistence type="predicted"/>
<dbReference type="EMBL" id="WXEY01000013">
    <property type="protein sequence ID" value="MZP30392.1"/>
    <property type="molecule type" value="Genomic_DNA"/>
</dbReference>
<evidence type="ECO:0000256" key="1">
    <source>
        <dbReference type="SAM" id="Phobius"/>
    </source>
</evidence>